<accession>A0A6A5VAZ0</accession>
<evidence type="ECO:0008006" key="6">
    <source>
        <dbReference type="Google" id="ProtNLM"/>
    </source>
</evidence>
<dbReference type="EMBL" id="ML976675">
    <property type="protein sequence ID" value="KAF1974311.1"/>
    <property type="molecule type" value="Genomic_DNA"/>
</dbReference>
<feature type="binding site" evidence="3">
    <location>
        <position position="113"/>
    </location>
    <ligand>
        <name>a divalent metal cation</name>
        <dbReference type="ChEBI" id="CHEBI:60240"/>
        <label>1</label>
    </ligand>
</feature>
<dbReference type="PANTHER" id="PTHR13799:SF14">
    <property type="entry name" value="GTP CYCLOHYDROLASE 1 TYPE 2 HOMOLOG"/>
    <property type="match status" value="1"/>
</dbReference>
<evidence type="ECO:0000256" key="3">
    <source>
        <dbReference type="PIRSR" id="PIRSR602678-1"/>
    </source>
</evidence>
<name>A0A6A5VAZ0_9PLEO</name>
<comment type="similarity">
    <text evidence="1">Belongs to the GTP cyclohydrolase I type 2/NIF3 family.</text>
</comment>
<evidence type="ECO:0000313" key="4">
    <source>
        <dbReference type="EMBL" id="KAF1974311.1"/>
    </source>
</evidence>
<evidence type="ECO:0000256" key="2">
    <source>
        <dbReference type="ARBA" id="ARBA00022723"/>
    </source>
</evidence>
<dbReference type="InterPro" id="IPR036069">
    <property type="entry name" value="DUF34/NIF3_sf"/>
</dbReference>
<dbReference type="PANTHER" id="PTHR13799">
    <property type="entry name" value="NGG1 INTERACTING FACTOR 3"/>
    <property type="match status" value="1"/>
</dbReference>
<keyword evidence="5" id="KW-1185">Reference proteome</keyword>
<feature type="binding site" evidence="3">
    <location>
        <position position="241"/>
    </location>
    <ligand>
        <name>a divalent metal cation</name>
        <dbReference type="ChEBI" id="CHEBI:60240"/>
        <label>1</label>
    </ligand>
</feature>
<dbReference type="SUPFAM" id="SSF102705">
    <property type="entry name" value="NIF3 (NGG1p interacting factor 3)-like"/>
    <property type="match status" value="1"/>
</dbReference>
<evidence type="ECO:0000256" key="1">
    <source>
        <dbReference type="ARBA" id="ARBA00006964"/>
    </source>
</evidence>
<evidence type="ECO:0000313" key="5">
    <source>
        <dbReference type="Proteomes" id="UP000800036"/>
    </source>
</evidence>
<dbReference type="GO" id="GO:0005737">
    <property type="term" value="C:cytoplasm"/>
    <property type="evidence" value="ECO:0007669"/>
    <property type="project" value="TreeGrafter"/>
</dbReference>
<reference evidence="4" key="1">
    <citation type="journal article" date="2020" name="Stud. Mycol.">
        <title>101 Dothideomycetes genomes: a test case for predicting lifestyles and emergence of pathogens.</title>
        <authorList>
            <person name="Haridas S."/>
            <person name="Albert R."/>
            <person name="Binder M."/>
            <person name="Bloem J."/>
            <person name="Labutti K."/>
            <person name="Salamov A."/>
            <person name="Andreopoulos B."/>
            <person name="Baker S."/>
            <person name="Barry K."/>
            <person name="Bills G."/>
            <person name="Bluhm B."/>
            <person name="Cannon C."/>
            <person name="Castanera R."/>
            <person name="Culley D."/>
            <person name="Daum C."/>
            <person name="Ezra D."/>
            <person name="Gonzalez J."/>
            <person name="Henrissat B."/>
            <person name="Kuo A."/>
            <person name="Liang C."/>
            <person name="Lipzen A."/>
            <person name="Lutzoni F."/>
            <person name="Magnuson J."/>
            <person name="Mondo S."/>
            <person name="Nolan M."/>
            <person name="Ohm R."/>
            <person name="Pangilinan J."/>
            <person name="Park H.-J."/>
            <person name="Ramirez L."/>
            <person name="Alfaro M."/>
            <person name="Sun H."/>
            <person name="Tritt A."/>
            <person name="Yoshinaga Y."/>
            <person name="Zwiers L.-H."/>
            <person name="Turgeon B."/>
            <person name="Goodwin S."/>
            <person name="Spatafora J."/>
            <person name="Crous P."/>
            <person name="Grigoriev I."/>
        </authorList>
    </citation>
    <scope>NUCLEOTIDE SEQUENCE</scope>
    <source>
        <strain evidence="4">CBS 107.79</strain>
    </source>
</reference>
<proteinExistence type="inferred from homology"/>
<dbReference type="GO" id="GO:0046872">
    <property type="term" value="F:metal ion binding"/>
    <property type="evidence" value="ECO:0007669"/>
    <property type="project" value="UniProtKB-KW"/>
</dbReference>
<sequence length="286" mass="31654">MQPRPTHSAIMNFVSSILPPKANDVQLLYHVPRNSRYSPEHSRVDQIVLSVAPTPGIYDLIGYGPPRDQTKERNGEMAPRLPRTLCFLHRPFTLDRRRVGNGTLVLTSHTSFDENLTVGWNLALAALLGIDTNTSACVQGYKGDAKRKIGIVGRATMTTGAVEKILREQFGAFEARLVGSEEERVKVIAIMNAFNADEIAPAEQGGGRHALYLTGQPHEAGMAVAKEHGLQVVCVRHHAAEDWGVRHLARHIRDGFPGVDVKEVYEEEEPRVKKGDMVHRQPVVPN</sequence>
<feature type="binding site" evidence="3">
    <location>
        <position position="237"/>
    </location>
    <ligand>
        <name>a divalent metal cation</name>
        <dbReference type="ChEBI" id="CHEBI:60240"/>
        <label>1</label>
    </ligand>
</feature>
<dbReference type="Gene3D" id="3.40.1390.30">
    <property type="entry name" value="NIF3 (NGG1p interacting factor 3)-like"/>
    <property type="match status" value="1"/>
</dbReference>
<protein>
    <recommendedName>
        <fullName evidence="6">NGG1p interacting factor 3</fullName>
    </recommendedName>
</protein>
<dbReference type="AlphaFoldDB" id="A0A6A5VAZ0"/>
<organism evidence="4 5">
    <name type="scientific">Bimuria novae-zelandiae CBS 107.79</name>
    <dbReference type="NCBI Taxonomy" id="1447943"/>
    <lineage>
        <taxon>Eukaryota</taxon>
        <taxon>Fungi</taxon>
        <taxon>Dikarya</taxon>
        <taxon>Ascomycota</taxon>
        <taxon>Pezizomycotina</taxon>
        <taxon>Dothideomycetes</taxon>
        <taxon>Pleosporomycetidae</taxon>
        <taxon>Pleosporales</taxon>
        <taxon>Massarineae</taxon>
        <taxon>Didymosphaeriaceae</taxon>
        <taxon>Bimuria</taxon>
    </lineage>
</organism>
<dbReference type="Pfam" id="PF01784">
    <property type="entry name" value="DUF34_NIF3"/>
    <property type="match status" value="1"/>
</dbReference>
<keyword evidence="2 3" id="KW-0479">Metal-binding</keyword>
<dbReference type="OrthoDB" id="2592744at2759"/>
<dbReference type="InterPro" id="IPR002678">
    <property type="entry name" value="DUF34/NIF3"/>
</dbReference>
<dbReference type="Proteomes" id="UP000800036">
    <property type="component" value="Unassembled WGS sequence"/>
</dbReference>
<gene>
    <name evidence="4" type="ORF">BU23DRAFT_589071</name>
</gene>